<keyword evidence="11" id="KW-1185">Reference proteome</keyword>
<dbReference type="GO" id="GO:0051231">
    <property type="term" value="P:spindle elongation"/>
    <property type="evidence" value="ECO:0007669"/>
    <property type="project" value="TreeGrafter"/>
</dbReference>
<dbReference type="InterPro" id="IPR027640">
    <property type="entry name" value="Kinesin-like_fam"/>
</dbReference>
<comment type="similarity">
    <text evidence="6">Belongs to the TRAFAC class myosin-kinesin ATPase superfamily. Kinesin family.</text>
</comment>
<dbReference type="GO" id="GO:0003777">
    <property type="term" value="F:microtubule motor activity"/>
    <property type="evidence" value="ECO:0007669"/>
    <property type="project" value="InterPro"/>
</dbReference>
<comment type="caution">
    <text evidence="10">The sequence shown here is derived from an EMBL/GenBank/DDBJ whole genome shotgun (WGS) entry which is preliminary data.</text>
</comment>
<feature type="coiled-coil region" evidence="7">
    <location>
        <begin position="834"/>
        <end position="1054"/>
    </location>
</feature>
<keyword evidence="6" id="KW-0505">Motor protein</keyword>
<dbReference type="SMART" id="SM00129">
    <property type="entry name" value="KISc"/>
    <property type="match status" value="1"/>
</dbReference>
<evidence type="ECO:0000256" key="4">
    <source>
        <dbReference type="ARBA" id="ARBA00022840"/>
    </source>
</evidence>
<dbReference type="PANTHER" id="PTHR47969">
    <property type="entry name" value="CHROMOSOME-ASSOCIATED KINESIN KIF4A-RELATED"/>
    <property type="match status" value="1"/>
</dbReference>
<dbReference type="Pfam" id="PF00225">
    <property type="entry name" value="Kinesin"/>
    <property type="match status" value="1"/>
</dbReference>
<feature type="region of interest" description="Disordered" evidence="8">
    <location>
        <begin position="1"/>
        <end position="50"/>
    </location>
</feature>
<dbReference type="EMBL" id="CAMPGE010006431">
    <property type="protein sequence ID" value="CAI2365274.1"/>
    <property type="molecule type" value="Genomic_DNA"/>
</dbReference>
<dbReference type="GO" id="GO:0005875">
    <property type="term" value="C:microtubule associated complex"/>
    <property type="evidence" value="ECO:0007669"/>
    <property type="project" value="TreeGrafter"/>
</dbReference>
<feature type="coiled-coil region" evidence="7">
    <location>
        <begin position="622"/>
        <end position="656"/>
    </location>
</feature>
<dbReference type="PROSITE" id="PS50067">
    <property type="entry name" value="KINESIN_MOTOR_2"/>
    <property type="match status" value="1"/>
</dbReference>
<reference evidence="10" key="1">
    <citation type="submission" date="2023-07" db="EMBL/GenBank/DDBJ databases">
        <authorList>
            <consortium name="AG Swart"/>
            <person name="Singh M."/>
            <person name="Singh A."/>
            <person name="Seah K."/>
            <person name="Emmerich C."/>
        </authorList>
    </citation>
    <scope>NUCLEOTIDE SEQUENCE</scope>
    <source>
        <strain evidence="10">DP1</strain>
    </source>
</reference>
<feature type="binding site" evidence="6">
    <location>
        <begin position="133"/>
        <end position="140"/>
    </location>
    <ligand>
        <name>ATP</name>
        <dbReference type="ChEBI" id="CHEBI:30616"/>
    </ligand>
</feature>
<keyword evidence="4 6" id="KW-0067">ATP-binding</keyword>
<protein>
    <recommendedName>
        <fullName evidence="9">Kinesin motor domain-containing protein</fullName>
    </recommendedName>
</protein>
<keyword evidence="2" id="KW-0963">Cytoplasm</keyword>
<proteinExistence type="inferred from homology"/>
<dbReference type="GO" id="GO:0005737">
    <property type="term" value="C:cytoplasm"/>
    <property type="evidence" value="ECO:0007669"/>
    <property type="project" value="UniProtKB-SubCell"/>
</dbReference>
<organism evidence="10 11">
    <name type="scientific">Euplotes crassus</name>
    <dbReference type="NCBI Taxonomy" id="5936"/>
    <lineage>
        <taxon>Eukaryota</taxon>
        <taxon>Sar</taxon>
        <taxon>Alveolata</taxon>
        <taxon>Ciliophora</taxon>
        <taxon>Intramacronucleata</taxon>
        <taxon>Spirotrichea</taxon>
        <taxon>Hypotrichia</taxon>
        <taxon>Euplotida</taxon>
        <taxon>Euplotidae</taxon>
        <taxon>Moneuplotes</taxon>
    </lineage>
</organism>
<evidence type="ECO:0000256" key="7">
    <source>
        <dbReference type="SAM" id="Coils"/>
    </source>
</evidence>
<feature type="region of interest" description="Disordered" evidence="8">
    <location>
        <begin position="434"/>
        <end position="470"/>
    </location>
</feature>
<dbReference type="PANTHER" id="PTHR47969:SF15">
    <property type="entry name" value="CHROMOSOME-ASSOCIATED KINESIN KIF4A-RELATED"/>
    <property type="match status" value="1"/>
</dbReference>
<accession>A0AAD1UH93</accession>
<keyword evidence="3 6" id="KW-0547">Nucleotide-binding</keyword>
<dbReference type="GO" id="GO:0008017">
    <property type="term" value="F:microtubule binding"/>
    <property type="evidence" value="ECO:0007669"/>
    <property type="project" value="InterPro"/>
</dbReference>
<feature type="compositionally biased region" description="Basic and acidic residues" evidence="8">
    <location>
        <begin position="434"/>
        <end position="444"/>
    </location>
</feature>
<gene>
    <name evidence="10" type="ORF">ECRASSUSDP1_LOCUS6624</name>
</gene>
<feature type="compositionally biased region" description="Acidic residues" evidence="8">
    <location>
        <begin position="445"/>
        <end position="456"/>
    </location>
</feature>
<evidence type="ECO:0000256" key="6">
    <source>
        <dbReference type="PROSITE-ProRule" id="PRU00283"/>
    </source>
</evidence>
<sequence length="1194" mass="137249">MSANLLELDDFIESPRKQEEEVKKIPDSSSPTKSEVPQEDNTKAKKGKKVSSSKKNIKVVIKFRGGEVDTENLTPEQLKINQEQKSVFFDERTYVFSEALGPAITQAETYQVSCKEVISKVLEGYNGTIFVYGNSGSGKTYTMLGPDSVVEYLSSPDMQNQNIDPNISANFGIILRACTEIFELMNKSFKKGENVGYSMTAQYFEVYLEKIFDLVNYTGEGASLKTSKSGETFIDPMTKIDVRTPQDVCKILEIGQKHKKQSATHINDRSSRSHTIFLLEVLTERKDGITKKAKLNLIDLAGSEKYSKIGPSEERLKESTNINLSLLQLSNCIKSLSEGHKFVNFRSSKLTHYLKDTLSGNSNTVLICTGSHQKVNQSHTKMTLEFATRAQKVKTKPVATEEMSKSKMIKLIKKLKQEVLELKSIIEDFKTEGHTITTDDHMEEDKEDSDEEEDLPTDNTTYFEDTDPRDTSFQSEHVRLQESKIEDESIHFQESALFEEKFQELQAEKEELDEKVSALKEKISNLGEKLAEKNETIQSLEIKLECKSGFISNQNAKITEISSEKDKILQTLTTELEKLQEKCHKLTAELEISSKKSEILQTEITDLQSESTKEKAKLQGVCDDLNKRIFDSKLKLNNLESQLKTTNDQKEDLSKDVDYYKGETARYSKEKEEALAKNLELQSTISMITTEKDEIQRAKSHIEQDITSYKEKERTSCEEIAKLKTENAKLKEHLETEKQNIAEMKINHEFELKEKDKESELKILQSQLEEAKDSLSKDNEQLSGLLAQRDKFNEEFKQKDQHLHEKDLKIVHLTQIESKYGLLLTEKEGLEGSLKSATDKTSEIDAKLKNAELKISDIERTNKDLIEALKIKEELLAESEKRKDFLWNKGHEIKKLCQDKITIVERLTAELEKLKNEKQTPKFEKCQKCEQIRKEKIEAIEKATTDYTKLKRKIFWYEENALKHSDYDLIKEKSSKYLKEKERLDRENAKLKQTIIELEAQIEKEKIDHETLLEEKNLNLLNLVQINEAQTRQMNNLNQSVSSFKAKIEEMVSQSFNMTEVRGSIKSPTKFSGNQTMRHTTKNVALAMPGGHDDDYFDDEREMQSQFEALKRKNSKGNQKEPEYLKDLTDNLTPLHAFTMQDSVYDYDNFHKATKKKHTPSKKASFYPKFSQEITKSRRMTISKPIDIGSWGNI</sequence>
<comment type="subcellular location">
    <subcellularLocation>
        <location evidence="1">Cytoplasm</location>
    </subcellularLocation>
</comment>
<evidence type="ECO:0000256" key="5">
    <source>
        <dbReference type="ARBA" id="ARBA00023054"/>
    </source>
</evidence>
<dbReference type="GO" id="GO:0007052">
    <property type="term" value="P:mitotic spindle organization"/>
    <property type="evidence" value="ECO:0007669"/>
    <property type="project" value="TreeGrafter"/>
</dbReference>
<feature type="compositionally biased region" description="Basic and acidic residues" evidence="8">
    <location>
        <begin position="13"/>
        <end position="26"/>
    </location>
</feature>
<dbReference type="Proteomes" id="UP001295684">
    <property type="component" value="Unassembled WGS sequence"/>
</dbReference>
<dbReference type="PROSITE" id="PS00411">
    <property type="entry name" value="KINESIN_MOTOR_1"/>
    <property type="match status" value="1"/>
</dbReference>
<dbReference type="GO" id="GO:0005524">
    <property type="term" value="F:ATP binding"/>
    <property type="evidence" value="ECO:0007669"/>
    <property type="project" value="UniProtKB-UniRule"/>
</dbReference>
<evidence type="ECO:0000313" key="10">
    <source>
        <dbReference type="EMBL" id="CAI2365274.1"/>
    </source>
</evidence>
<evidence type="ECO:0000256" key="8">
    <source>
        <dbReference type="SAM" id="MobiDB-lite"/>
    </source>
</evidence>
<dbReference type="PRINTS" id="PR00380">
    <property type="entry name" value="KINESINHEAVY"/>
</dbReference>
<name>A0AAD1UH93_EUPCR</name>
<dbReference type="AlphaFoldDB" id="A0AAD1UH93"/>
<evidence type="ECO:0000313" key="11">
    <source>
        <dbReference type="Proteomes" id="UP001295684"/>
    </source>
</evidence>
<dbReference type="Gene3D" id="3.40.850.10">
    <property type="entry name" value="Kinesin motor domain"/>
    <property type="match status" value="1"/>
</dbReference>
<evidence type="ECO:0000256" key="3">
    <source>
        <dbReference type="ARBA" id="ARBA00022741"/>
    </source>
</evidence>
<evidence type="ECO:0000256" key="1">
    <source>
        <dbReference type="ARBA" id="ARBA00004496"/>
    </source>
</evidence>
<dbReference type="InterPro" id="IPR027417">
    <property type="entry name" value="P-loop_NTPase"/>
</dbReference>
<dbReference type="SUPFAM" id="SSF52540">
    <property type="entry name" value="P-loop containing nucleoside triphosphate hydrolases"/>
    <property type="match status" value="1"/>
</dbReference>
<feature type="coiled-coil region" evidence="7">
    <location>
        <begin position="495"/>
        <end position="596"/>
    </location>
</feature>
<dbReference type="InterPro" id="IPR019821">
    <property type="entry name" value="Kinesin_motor_CS"/>
</dbReference>
<dbReference type="InterPro" id="IPR001752">
    <property type="entry name" value="Kinesin_motor_dom"/>
</dbReference>
<evidence type="ECO:0000259" key="9">
    <source>
        <dbReference type="PROSITE" id="PS50067"/>
    </source>
</evidence>
<keyword evidence="5 7" id="KW-0175">Coiled coil</keyword>
<evidence type="ECO:0000256" key="2">
    <source>
        <dbReference type="ARBA" id="ARBA00022490"/>
    </source>
</evidence>
<feature type="coiled-coil region" evidence="7">
    <location>
        <begin position="692"/>
        <end position="788"/>
    </location>
</feature>
<feature type="domain" description="Kinesin motor" evidence="9">
    <location>
        <begin position="56"/>
        <end position="393"/>
    </location>
</feature>
<dbReference type="InterPro" id="IPR036961">
    <property type="entry name" value="Kinesin_motor_dom_sf"/>
</dbReference>
<dbReference type="GO" id="GO:0007018">
    <property type="term" value="P:microtubule-based movement"/>
    <property type="evidence" value="ECO:0007669"/>
    <property type="project" value="InterPro"/>
</dbReference>